<reference evidence="2" key="1">
    <citation type="submission" date="2024-04" db="EMBL/GenBank/DDBJ databases">
        <authorList>
            <consortium name="Molecular Ecology Group"/>
        </authorList>
    </citation>
    <scope>NUCLEOTIDE SEQUENCE</scope>
</reference>
<sequence length="100" mass="11095">MRLLVLQLVELERFSGLIKVREAQSDGEEPAVSELAFAQACSADTKCQMFREKGCGAALKKKFPNVETSGLSDKAAARRRSISNKIVDRDPRSVDRVGRR</sequence>
<name>A0AAV2NJB7_9HYME</name>
<evidence type="ECO:0000256" key="1">
    <source>
        <dbReference type="SAM" id="MobiDB-lite"/>
    </source>
</evidence>
<dbReference type="Proteomes" id="UP001497644">
    <property type="component" value="Chromosome 2"/>
</dbReference>
<gene>
    <name evidence="2" type="ORF">LPLAT_LOCUS5675</name>
</gene>
<dbReference type="AlphaFoldDB" id="A0AAV2NJB7"/>
<accession>A0AAV2NJB7</accession>
<dbReference type="EMBL" id="OZ034825">
    <property type="protein sequence ID" value="CAL1679499.1"/>
    <property type="molecule type" value="Genomic_DNA"/>
</dbReference>
<organism evidence="2 3">
    <name type="scientific">Lasius platythorax</name>
    <dbReference type="NCBI Taxonomy" id="488582"/>
    <lineage>
        <taxon>Eukaryota</taxon>
        <taxon>Metazoa</taxon>
        <taxon>Ecdysozoa</taxon>
        <taxon>Arthropoda</taxon>
        <taxon>Hexapoda</taxon>
        <taxon>Insecta</taxon>
        <taxon>Pterygota</taxon>
        <taxon>Neoptera</taxon>
        <taxon>Endopterygota</taxon>
        <taxon>Hymenoptera</taxon>
        <taxon>Apocrita</taxon>
        <taxon>Aculeata</taxon>
        <taxon>Formicoidea</taxon>
        <taxon>Formicidae</taxon>
        <taxon>Formicinae</taxon>
        <taxon>Lasius</taxon>
        <taxon>Lasius</taxon>
    </lineage>
</organism>
<evidence type="ECO:0000313" key="2">
    <source>
        <dbReference type="EMBL" id="CAL1679499.1"/>
    </source>
</evidence>
<keyword evidence="3" id="KW-1185">Reference proteome</keyword>
<feature type="compositionally biased region" description="Basic and acidic residues" evidence="1">
    <location>
        <begin position="86"/>
        <end position="100"/>
    </location>
</feature>
<feature type="region of interest" description="Disordered" evidence="1">
    <location>
        <begin position="70"/>
        <end position="100"/>
    </location>
</feature>
<proteinExistence type="predicted"/>
<evidence type="ECO:0000313" key="3">
    <source>
        <dbReference type="Proteomes" id="UP001497644"/>
    </source>
</evidence>
<protein>
    <submittedName>
        <fullName evidence="2">Uncharacterized protein</fullName>
    </submittedName>
</protein>